<reference evidence="1 2" key="1">
    <citation type="journal article" date="2019" name="Commun. Biol.">
        <title>The bagworm genome reveals a unique fibroin gene that provides high tensile strength.</title>
        <authorList>
            <person name="Kono N."/>
            <person name="Nakamura H."/>
            <person name="Ohtoshi R."/>
            <person name="Tomita M."/>
            <person name="Numata K."/>
            <person name="Arakawa K."/>
        </authorList>
    </citation>
    <scope>NUCLEOTIDE SEQUENCE [LARGE SCALE GENOMIC DNA]</scope>
</reference>
<comment type="caution">
    <text evidence="1">The sequence shown here is derived from an EMBL/GenBank/DDBJ whole genome shotgun (WGS) entry which is preliminary data.</text>
</comment>
<dbReference type="EMBL" id="BGZK01001736">
    <property type="protein sequence ID" value="GBP85427.1"/>
    <property type="molecule type" value="Genomic_DNA"/>
</dbReference>
<evidence type="ECO:0000313" key="1">
    <source>
        <dbReference type="EMBL" id="GBP85427.1"/>
    </source>
</evidence>
<organism evidence="1 2">
    <name type="scientific">Eumeta variegata</name>
    <name type="common">Bagworm moth</name>
    <name type="synonym">Eumeta japonica</name>
    <dbReference type="NCBI Taxonomy" id="151549"/>
    <lineage>
        <taxon>Eukaryota</taxon>
        <taxon>Metazoa</taxon>
        <taxon>Ecdysozoa</taxon>
        <taxon>Arthropoda</taxon>
        <taxon>Hexapoda</taxon>
        <taxon>Insecta</taxon>
        <taxon>Pterygota</taxon>
        <taxon>Neoptera</taxon>
        <taxon>Endopterygota</taxon>
        <taxon>Lepidoptera</taxon>
        <taxon>Glossata</taxon>
        <taxon>Ditrysia</taxon>
        <taxon>Tineoidea</taxon>
        <taxon>Psychidae</taxon>
        <taxon>Oiketicinae</taxon>
        <taxon>Eumeta</taxon>
    </lineage>
</organism>
<dbReference type="Proteomes" id="UP000299102">
    <property type="component" value="Unassembled WGS sequence"/>
</dbReference>
<accession>A0A4C1ZFN5</accession>
<feature type="non-terminal residue" evidence="1">
    <location>
        <position position="1"/>
    </location>
</feature>
<name>A0A4C1ZFN5_EUMVA</name>
<proteinExistence type="predicted"/>
<keyword evidence="2" id="KW-1185">Reference proteome</keyword>
<dbReference type="AlphaFoldDB" id="A0A4C1ZFN5"/>
<protein>
    <submittedName>
        <fullName evidence="1">Uncharacterized protein</fullName>
    </submittedName>
</protein>
<sequence>HIPQRVCVRGLFISREVSSAPPRQLPPRPYVRICVTVTSLAHSMSVADELRSLLPRLSVLYIYIYEIGFHAN</sequence>
<gene>
    <name evidence="1" type="ORF">EVAR_55188_1</name>
</gene>
<evidence type="ECO:0000313" key="2">
    <source>
        <dbReference type="Proteomes" id="UP000299102"/>
    </source>
</evidence>